<reference evidence="7" key="1">
    <citation type="submission" date="2020-10" db="EMBL/GenBank/DDBJ databases">
        <authorList>
            <person name="Gilroy R."/>
        </authorList>
    </citation>
    <scope>NUCLEOTIDE SEQUENCE</scope>
    <source>
        <strain evidence="7">7293</strain>
    </source>
</reference>
<dbReference type="GO" id="GO:0005829">
    <property type="term" value="C:cytosol"/>
    <property type="evidence" value="ECO:0007669"/>
    <property type="project" value="TreeGrafter"/>
</dbReference>
<comment type="caution">
    <text evidence="7">The sequence shown here is derived from an EMBL/GenBank/DDBJ whole genome shotgun (WGS) entry which is preliminary data.</text>
</comment>
<reference evidence="7" key="2">
    <citation type="journal article" date="2021" name="PeerJ">
        <title>Extensive microbial diversity within the chicken gut microbiome revealed by metagenomics and culture.</title>
        <authorList>
            <person name="Gilroy R."/>
            <person name="Ravi A."/>
            <person name="Getino M."/>
            <person name="Pursley I."/>
            <person name="Horton D.L."/>
            <person name="Alikhan N.F."/>
            <person name="Baker D."/>
            <person name="Gharbi K."/>
            <person name="Hall N."/>
            <person name="Watson M."/>
            <person name="Adriaenssens E.M."/>
            <person name="Foster-Nyarko E."/>
            <person name="Jarju S."/>
            <person name="Secka A."/>
            <person name="Antonio M."/>
            <person name="Oren A."/>
            <person name="Chaudhuri R.R."/>
            <person name="La Ragione R."/>
            <person name="Hildebrand F."/>
            <person name="Pallen M.J."/>
        </authorList>
    </citation>
    <scope>NUCLEOTIDE SEQUENCE</scope>
    <source>
        <strain evidence="7">7293</strain>
    </source>
</reference>
<name>A0A9D9E083_9SPIO</name>
<gene>
    <name evidence="7" type="primary">arcC</name>
    <name evidence="7" type="ORF">IAA97_09170</name>
</gene>
<organism evidence="7 8">
    <name type="scientific">Candidatus Ornithospirochaeta stercoripullorum</name>
    <dbReference type="NCBI Taxonomy" id="2840899"/>
    <lineage>
        <taxon>Bacteria</taxon>
        <taxon>Pseudomonadati</taxon>
        <taxon>Spirochaetota</taxon>
        <taxon>Spirochaetia</taxon>
        <taxon>Spirochaetales</taxon>
        <taxon>Spirochaetaceae</taxon>
        <taxon>Spirochaetaceae incertae sedis</taxon>
        <taxon>Candidatus Ornithospirochaeta</taxon>
    </lineage>
</organism>
<dbReference type="Gene3D" id="3.40.1160.10">
    <property type="entry name" value="Acetylglutamate kinase-like"/>
    <property type="match status" value="1"/>
</dbReference>
<keyword evidence="3 5" id="KW-0418">Kinase</keyword>
<evidence type="ECO:0000256" key="1">
    <source>
        <dbReference type="ARBA" id="ARBA00011066"/>
    </source>
</evidence>
<dbReference type="EMBL" id="JADIMT010000103">
    <property type="protein sequence ID" value="MBO8437132.1"/>
    <property type="molecule type" value="Genomic_DNA"/>
</dbReference>
<dbReference type="PRINTS" id="PR01469">
    <property type="entry name" value="CARBMTKINASE"/>
</dbReference>
<dbReference type="NCBIfam" id="NF009007">
    <property type="entry name" value="PRK12352.1"/>
    <property type="match status" value="1"/>
</dbReference>
<proteinExistence type="inferred from homology"/>
<keyword evidence="2 5" id="KW-0808">Transferase</keyword>
<dbReference type="FunFam" id="3.40.1160.10:FF:000007">
    <property type="entry name" value="Carbamate kinase"/>
    <property type="match status" value="1"/>
</dbReference>
<evidence type="ECO:0000259" key="6">
    <source>
        <dbReference type="Pfam" id="PF00696"/>
    </source>
</evidence>
<dbReference type="GO" id="GO:0008804">
    <property type="term" value="F:carbamate kinase activity"/>
    <property type="evidence" value="ECO:0007669"/>
    <property type="project" value="UniProtKB-UniRule"/>
</dbReference>
<dbReference type="NCBIfam" id="TIGR00746">
    <property type="entry name" value="arcC"/>
    <property type="match status" value="1"/>
</dbReference>
<evidence type="ECO:0000256" key="4">
    <source>
        <dbReference type="NCBIfam" id="TIGR00746"/>
    </source>
</evidence>
<dbReference type="CDD" id="cd04235">
    <property type="entry name" value="AAK_CK"/>
    <property type="match status" value="1"/>
</dbReference>
<dbReference type="PIRSF" id="PIRSF000723">
    <property type="entry name" value="Carbamate_kin"/>
    <property type="match status" value="1"/>
</dbReference>
<dbReference type="GO" id="GO:0019546">
    <property type="term" value="P:L-arginine deiminase pathway"/>
    <property type="evidence" value="ECO:0007669"/>
    <property type="project" value="TreeGrafter"/>
</dbReference>
<evidence type="ECO:0000313" key="7">
    <source>
        <dbReference type="EMBL" id="MBO8437132.1"/>
    </source>
</evidence>
<feature type="domain" description="Aspartate/glutamate/uridylate kinase" evidence="6">
    <location>
        <begin position="4"/>
        <end position="295"/>
    </location>
</feature>
<dbReference type="PANTHER" id="PTHR30409:SF1">
    <property type="entry name" value="CARBAMATE KINASE-RELATED"/>
    <property type="match status" value="1"/>
</dbReference>
<dbReference type="AlphaFoldDB" id="A0A9D9E083"/>
<dbReference type="InterPro" id="IPR036393">
    <property type="entry name" value="AceGlu_kinase-like_sf"/>
</dbReference>
<dbReference type="InterPro" id="IPR001048">
    <property type="entry name" value="Asp/Glu/Uridylate_kinase"/>
</dbReference>
<sequence length="314" mass="33698">MNGKLVVIAIGGNSLIEDPKKVTVDAQYRAAEKTAHHIASIIQEGYRVVIVHGNGPQVGYILLRSEYARKILHSVPLDSCVADTQGAIGYQLQKALDNEFHIRGMDNKAVTVVTQVEVSPTDPSFGNPTKPIGSFMTAEDAKEHSDNFGWTVKEDAGRGWRRVVPSPKPLSIVELDTIRFLADSGATVIAAGGGGIPVIRDEEGALWGKEAVIDKDLAAAILAKSLDADAFIISTAVEKVCLDYNKPTERAIDSMTVSEAKKYSAEGQFAPGSMLPKIQALTDYVENTGKLAMITDPEHIADAMKGLSGTRIMP</sequence>
<dbReference type="SUPFAM" id="SSF53633">
    <property type="entry name" value="Carbamate kinase-like"/>
    <property type="match status" value="1"/>
</dbReference>
<evidence type="ECO:0000256" key="2">
    <source>
        <dbReference type="ARBA" id="ARBA00022679"/>
    </source>
</evidence>
<accession>A0A9D9E083</accession>
<evidence type="ECO:0000256" key="5">
    <source>
        <dbReference type="PIRNR" id="PIRNR000723"/>
    </source>
</evidence>
<dbReference type="Pfam" id="PF00696">
    <property type="entry name" value="AA_kinase"/>
    <property type="match status" value="1"/>
</dbReference>
<dbReference type="InterPro" id="IPR003964">
    <property type="entry name" value="Carb_kinase"/>
</dbReference>
<protein>
    <recommendedName>
        <fullName evidence="4 5">Carbamate kinase</fullName>
    </recommendedName>
</protein>
<evidence type="ECO:0000313" key="8">
    <source>
        <dbReference type="Proteomes" id="UP000823615"/>
    </source>
</evidence>
<evidence type="ECO:0000256" key="3">
    <source>
        <dbReference type="ARBA" id="ARBA00022777"/>
    </source>
</evidence>
<dbReference type="Proteomes" id="UP000823615">
    <property type="component" value="Unassembled WGS sequence"/>
</dbReference>
<dbReference type="PANTHER" id="PTHR30409">
    <property type="entry name" value="CARBAMATE KINASE"/>
    <property type="match status" value="1"/>
</dbReference>
<comment type="similarity">
    <text evidence="1 5">Belongs to the carbamate kinase family.</text>
</comment>